<keyword evidence="7" id="KW-0406">Ion transport</keyword>
<keyword evidence="14" id="KW-1185">Reference proteome</keyword>
<dbReference type="InterPro" id="IPR002524">
    <property type="entry name" value="Cation_efflux"/>
</dbReference>
<keyword evidence="5" id="KW-0410">Iron transport</keyword>
<evidence type="ECO:0000256" key="1">
    <source>
        <dbReference type="ARBA" id="ARBA00004141"/>
    </source>
</evidence>
<evidence type="ECO:0000256" key="2">
    <source>
        <dbReference type="ARBA" id="ARBA00010212"/>
    </source>
</evidence>
<evidence type="ECO:0000259" key="11">
    <source>
        <dbReference type="Pfam" id="PF01545"/>
    </source>
</evidence>
<reference evidence="14" key="1">
    <citation type="submission" date="2023-09" db="EMBL/GenBank/DDBJ databases">
        <authorList>
            <person name="Li S."/>
            <person name="Li X."/>
            <person name="Zhang C."/>
            <person name="Zhao Z."/>
        </authorList>
    </citation>
    <scope>NUCLEOTIDE SEQUENCE [LARGE SCALE GENOMIC DNA]</scope>
    <source>
        <strain evidence="14">SQ345</strain>
    </source>
</reference>
<dbReference type="InterPro" id="IPR036837">
    <property type="entry name" value="Cation_efflux_CTD_sf"/>
</dbReference>
<keyword evidence="8 10" id="KW-1133">Transmembrane helix</keyword>
<feature type="transmembrane region" description="Helical" evidence="10">
    <location>
        <begin position="12"/>
        <end position="33"/>
    </location>
</feature>
<feature type="transmembrane region" description="Helical" evidence="10">
    <location>
        <begin position="82"/>
        <end position="103"/>
    </location>
</feature>
<dbReference type="Gene3D" id="3.30.70.1350">
    <property type="entry name" value="Cation efflux protein, cytoplasmic domain"/>
    <property type="match status" value="1"/>
</dbReference>
<dbReference type="InterPro" id="IPR027470">
    <property type="entry name" value="Cation_efflux_CTD"/>
</dbReference>
<dbReference type="EMBL" id="CP134146">
    <property type="protein sequence ID" value="WNC68431.1"/>
    <property type="molecule type" value="Genomic_DNA"/>
</dbReference>
<dbReference type="NCBIfam" id="TIGR01297">
    <property type="entry name" value="CDF"/>
    <property type="match status" value="1"/>
</dbReference>
<evidence type="ECO:0000256" key="5">
    <source>
        <dbReference type="ARBA" id="ARBA00022496"/>
    </source>
</evidence>
<accession>A0ABY9THX5</accession>
<keyword evidence="7" id="KW-0862">Zinc</keyword>
<evidence type="ECO:0000256" key="4">
    <source>
        <dbReference type="ARBA" id="ARBA00022475"/>
    </source>
</evidence>
<feature type="transmembrane region" description="Helical" evidence="10">
    <location>
        <begin position="115"/>
        <end position="135"/>
    </location>
</feature>
<evidence type="ECO:0000256" key="9">
    <source>
        <dbReference type="ARBA" id="ARBA00023136"/>
    </source>
</evidence>
<name>A0ABY9THX5_9GAMM</name>
<sequence>MQNKDYESLVKLASKAAVAVAFILVTTKIYAWWISNSAAMLASATDSLLDVFASLTSFIILRFSLAPADEEHKFGHGKAENLAALMQSSFVLGSAILLMFHGADRVFNPTPIEHSNVAIGVSILAIVLTLALVILQKYVISRTKSVAIAADSLHYQSDLFLNLGVIVALLLSQFNMVYADGIFTILVGIFLIVGAVQIIYHSVHDLMDKELDESDLRIIKDIINANTDALGFHELRTRQAGKMKFIQFHLELPDQLVLVEAHKIAEQIEQALLAQFEHTEVLIHQDPHSVVPRELCREKA</sequence>
<evidence type="ECO:0000256" key="10">
    <source>
        <dbReference type="SAM" id="Phobius"/>
    </source>
</evidence>
<dbReference type="PANTHER" id="PTHR43840:SF41">
    <property type="entry name" value="CATION-EFFLUX PUMP FIEF"/>
    <property type="match status" value="1"/>
</dbReference>
<dbReference type="SUPFAM" id="SSF160240">
    <property type="entry name" value="Cation efflux protein cytoplasmic domain-like"/>
    <property type="match status" value="1"/>
</dbReference>
<comment type="similarity">
    <text evidence="2">Belongs to the cation diffusion facilitator (CDF) transporter (TC 2.A.4) family. FieF subfamily.</text>
</comment>
<feature type="transmembrane region" description="Helical" evidence="10">
    <location>
        <begin position="39"/>
        <end position="61"/>
    </location>
</feature>
<comment type="subcellular location">
    <subcellularLocation>
        <location evidence="1">Membrane</location>
        <topology evidence="1">Multi-pass membrane protein</topology>
    </subcellularLocation>
</comment>
<dbReference type="RefSeq" id="WP_348387587.1">
    <property type="nucleotide sequence ID" value="NZ_CP134146.1"/>
</dbReference>
<keyword evidence="4" id="KW-1003">Cell membrane</keyword>
<evidence type="ECO:0000313" key="13">
    <source>
        <dbReference type="EMBL" id="WNC68431.1"/>
    </source>
</evidence>
<dbReference type="InterPro" id="IPR050291">
    <property type="entry name" value="CDF_Transporter"/>
</dbReference>
<dbReference type="InterPro" id="IPR027469">
    <property type="entry name" value="Cation_efflux_TMD_sf"/>
</dbReference>
<dbReference type="InterPro" id="IPR058533">
    <property type="entry name" value="Cation_efflux_TM"/>
</dbReference>
<proteinExistence type="inferred from homology"/>
<dbReference type="Pfam" id="PF01545">
    <property type="entry name" value="Cation_efflux"/>
    <property type="match status" value="1"/>
</dbReference>
<evidence type="ECO:0000256" key="3">
    <source>
        <dbReference type="ARBA" id="ARBA00022448"/>
    </source>
</evidence>
<dbReference type="Proteomes" id="UP001248581">
    <property type="component" value="Chromosome"/>
</dbReference>
<dbReference type="Gene3D" id="1.20.1510.10">
    <property type="entry name" value="Cation efflux protein transmembrane domain"/>
    <property type="match status" value="1"/>
</dbReference>
<keyword evidence="3" id="KW-0813">Transport</keyword>
<gene>
    <name evidence="13" type="ORF">RI845_18170</name>
</gene>
<keyword evidence="5" id="KW-0408">Iron</keyword>
<feature type="domain" description="Cation efflux protein transmembrane" evidence="11">
    <location>
        <begin position="15"/>
        <end position="207"/>
    </location>
</feature>
<evidence type="ECO:0000256" key="6">
    <source>
        <dbReference type="ARBA" id="ARBA00022692"/>
    </source>
</evidence>
<keyword evidence="6 10" id="KW-0812">Transmembrane</keyword>
<keyword evidence="7" id="KW-0864">Zinc transport</keyword>
<keyword evidence="9 10" id="KW-0472">Membrane</keyword>
<feature type="transmembrane region" description="Helical" evidence="10">
    <location>
        <begin position="182"/>
        <end position="200"/>
    </location>
</feature>
<dbReference type="PANTHER" id="PTHR43840">
    <property type="entry name" value="MITOCHONDRIAL METAL TRANSPORTER 1-RELATED"/>
    <property type="match status" value="1"/>
</dbReference>
<evidence type="ECO:0000313" key="14">
    <source>
        <dbReference type="Proteomes" id="UP001248581"/>
    </source>
</evidence>
<evidence type="ECO:0000256" key="8">
    <source>
        <dbReference type="ARBA" id="ARBA00022989"/>
    </source>
</evidence>
<protein>
    <submittedName>
        <fullName evidence="13">Cation diffusion facilitator family transporter</fullName>
    </submittedName>
</protein>
<evidence type="ECO:0000259" key="12">
    <source>
        <dbReference type="Pfam" id="PF16916"/>
    </source>
</evidence>
<dbReference type="Pfam" id="PF16916">
    <property type="entry name" value="ZT_dimer"/>
    <property type="match status" value="1"/>
</dbReference>
<feature type="domain" description="Cation efflux protein cytoplasmic" evidence="12">
    <location>
        <begin position="211"/>
        <end position="288"/>
    </location>
</feature>
<organism evidence="13 14">
    <name type="scientific">Thalassotalea nanhaiensis</name>
    <dbReference type="NCBI Taxonomy" id="3065648"/>
    <lineage>
        <taxon>Bacteria</taxon>
        <taxon>Pseudomonadati</taxon>
        <taxon>Pseudomonadota</taxon>
        <taxon>Gammaproteobacteria</taxon>
        <taxon>Alteromonadales</taxon>
        <taxon>Colwelliaceae</taxon>
        <taxon>Thalassotalea</taxon>
    </lineage>
</organism>
<dbReference type="SUPFAM" id="SSF161111">
    <property type="entry name" value="Cation efflux protein transmembrane domain-like"/>
    <property type="match status" value="1"/>
</dbReference>
<feature type="transmembrane region" description="Helical" evidence="10">
    <location>
        <begin position="159"/>
        <end position="176"/>
    </location>
</feature>
<evidence type="ECO:0000256" key="7">
    <source>
        <dbReference type="ARBA" id="ARBA00022906"/>
    </source>
</evidence>